<evidence type="ECO:0000313" key="3">
    <source>
        <dbReference type="Proteomes" id="UP000799772"/>
    </source>
</evidence>
<dbReference type="Gene3D" id="3.40.50.1820">
    <property type="entry name" value="alpha/beta hydrolase"/>
    <property type="match status" value="1"/>
</dbReference>
<dbReference type="InterPro" id="IPR000073">
    <property type="entry name" value="AB_hydrolase_1"/>
</dbReference>
<comment type="caution">
    <text evidence="2">The sequence shown here is derived from an EMBL/GenBank/DDBJ whole genome shotgun (WGS) entry which is preliminary data.</text>
</comment>
<dbReference type="Proteomes" id="UP000799772">
    <property type="component" value="Unassembled WGS sequence"/>
</dbReference>
<sequence length="257" mass="28216">MATTLSKPVLVFIPGAWHTPKCFKEVINILVAQGFECDAVSLPSVGAEARGEEPVKNWDPDVEAIRSTITSYLNLGKDVVPIAHSYGGTCASQAVMGLSPKDRAKEGKEGSVRRMIYISALLLKVGGYIWESSGGKPWGGVVRLEGGEQDGVIYPTESRNWFYGDLSDEEAAEAAKDLQSEACGVYLSRATYEPWFDIPCTYIRCTRDKCVLPEFQEYMLQTAGGHMDAVMFDSDHSPFLSRPKLMADMIQAQVMKG</sequence>
<protein>
    <submittedName>
        <fullName evidence="2">Alpha/beta-hydrolase</fullName>
    </submittedName>
</protein>
<dbReference type="PANTHER" id="PTHR37017:SF11">
    <property type="entry name" value="ESTERASE_LIPASE_THIOESTERASE DOMAIN-CONTAINING PROTEIN"/>
    <property type="match status" value="1"/>
</dbReference>
<dbReference type="AlphaFoldDB" id="A0A9P4MB92"/>
<evidence type="ECO:0000259" key="1">
    <source>
        <dbReference type="Pfam" id="PF12697"/>
    </source>
</evidence>
<keyword evidence="3" id="KW-1185">Reference proteome</keyword>
<organism evidence="2 3">
    <name type="scientific">Rhizodiscina lignyota</name>
    <dbReference type="NCBI Taxonomy" id="1504668"/>
    <lineage>
        <taxon>Eukaryota</taxon>
        <taxon>Fungi</taxon>
        <taxon>Dikarya</taxon>
        <taxon>Ascomycota</taxon>
        <taxon>Pezizomycotina</taxon>
        <taxon>Dothideomycetes</taxon>
        <taxon>Pleosporomycetidae</taxon>
        <taxon>Aulographales</taxon>
        <taxon>Rhizodiscinaceae</taxon>
        <taxon>Rhizodiscina</taxon>
    </lineage>
</organism>
<dbReference type="EMBL" id="ML978121">
    <property type="protein sequence ID" value="KAF2104426.1"/>
    <property type="molecule type" value="Genomic_DNA"/>
</dbReference>
<dbReference type="SUPFAM" id="SSF53474">
    <property type="entry name" value="alpha/beta-Hydrolases"/>
    <property type="match status" value="1"/>
</dbReference>
<dbReference type="Pfam" id="PF12697">
    <property type="entry name" value="Abhydrolase_6"/>
    <property type="match status" value="1"/>
</dbReference>
<accession>A0A9P4MB92</accession>
<dbReference type="PANTHER" id="PTHR37017">
    <property type="entry name" value="AB HYDROLASE-1 DOMAIN-CONTAINING PROTEIN-RELATED"/>
    <property type="match status" value="1"/>
</dbReference>
<dbReference type="OrthoDB" id="408373at2759"/>
<proteinExistence type="predicted"/>
<reference evidence="2" key="1">
    <citation type="journal article" date="2020" name="Stud. Mycol.">
        <title>101 Dothideomycetes genomes: a test case for predicting lifestyles and emergence of pathogens.</title>
        <authorList>
            <person name="Haridas S."/>
            <person name="Albert R."/>
            <person name="Binder M."/>
            <person name="Bloem J."/>
            <person name="Labutti K."/>
            <person name="Salamov A."/>
            <person name="Andreopoulos B."/>
            <person name="Baker S."/>
            <person name="Barry K."/>
            <person name="Bills G."/>
            <person name="Bluhm B."/>
            <person name="Cannon C."/>
            <person name="Castanera R."/>
            <person name="Culley D."/>
            <person name="Daum C."/>
            <person name="Ezra D."/>
            <person name="Gonzalez J."/>
            <person name="Henrissat B."/>
            <person name="Kuo A."/>
            <person name="Liang C."/>
            <person name="Lipzen A."/>
            <person name="Lutzoni F."/>
            <person name="Magnuson J."/>
            <person name="Mondo S."/>
            <person name="Nolan M."/>
            <person name="Ohm R."/>
            <person name="Pangilinan J."/>
            <person name="Park H.-J."/>
            <person name="Ramirez L."/>
            <person name="Alfaro M."/>
            <person name="Sun H."/>
            <person name="Tritt A."/>
            <person name="Yoshinaga Y."/>
            <person name="Zwiers L.-H."/>
            <person name="Turgeon B."/>
            <person name="Goodwin S."/>
            <person name="Spatafora J."/>
            <person name="Crous P."/>
            <person name="Grigoriev I."/>
        </authorList>
    </citation>
    <scope>NUCLEOTIDE SEQUENCE</scope>
    <source>
        <strain evidence="2">CBS 133067</strain>
    </source>
</reference>
<dbReference type="InterPro" id="IPR052897">
    <property type="entry name" value="Sec-Metab_Biosynth_Hydrolase"/>
</dbReference>
<feature type="domain" description="AB hydrolase-1" evidence="1">
    <location>
        <begin position="10"/>
        <end position="248"/>
    </location>
</feature>
<evidence type="ECO:0000313" key="2">
    <source>
        <dbReference type="EMBL" id="KAF2104426.1"/>
    </source>
</evidence>
<gene>
    <name evidence="2" type="ORF">NA57DRAFT_51252</name>
</gene>
<name>A0A9P4MB92_9PEZI</name>
<dbReference type="InterPro" id="IPR029058">
    <property type="entry name" value="AB_hydrolase_fold"/>
</dbReference>